<dbReference type="RefSeq" id="WP_186773540.1">
    <property type="nucleotide sequence ID" value="NZ_JACOMF010000081.1"/>
</dbReference>
<evidence type="ECO:0000259" key="1">
    <source>
        <dbReference type="Pfam" id="PF12680"/>
    </source>
</evidence>
<proteinExistence type="predicted"/>
<evidence type="ECO:0000313" key="3">
    <source>
        <dbReference type="Proteomes" id="UP000600101"/>
    </source>
</evidence>
<keyword evidence="3" id="KW-1185">Reference proteome</keyword>
<dbReference type="EMBL" id="JACOMF010000081">
    <property type="protein sequence ID" value="MBC4018800.1"/>
    <property type="molecule type" value="Genomic_DNA"/>
</dbReference>
<organism evidence="2 3">
    <name type="scientific">Siccirubricoccus deserti</name>
    <dbReference type="NCBI Taxonomy" id="2013562"/>
    <lineage>
        <taxon>Bacteria</taxon>
        <taxon>Pseudomonadati</taxon>
        <taxon>Pseudomonadota</taxon>
        <taxon>Alphaproteobacteria</taxon>
        <taxon>Acetobacterales</taxon>
        <taxon>Roseomonadaceae</taxon>
        <taxon>Siccirubricoccus</taxon>
    </lineage>
</organism>
<protein>
    <submittedName>
        <fullName evidence="2">Nuclear transport factor 2 family protein</fullName>
    </submittedName>
</protein>
<dbReference type="SUPFAM" id="SSF54427">
    <property type="entry name" value="NTF2-like"/>
    <property type="match status" value="1"/>
</dbReference>
<evidence type="ECO:0000313" key="2">
    <source>
        <dbReference type="EMBL" id="MBC4018800.1"/>
    </source>
</evidence>
<dbReference type="Pfam" id="PF12680">
    <property type="entry name" value="SnoaL_2"/>
    <property type="match status" value="1"/>
</dbReference>
<dbReference type="InterPro" id="IPR032710">
    <property type="entry name" value="NTF2-like_dom_sf"/>
</dbReference>
<reference evidence="2" key="1">
    <citation type="submission" date="2020-08" db="EMBL/GenBank/DDBJ databases">
        <authorList>
            <person name="Hu Y."/>
            <person name="Nguyen S.V."/>
            <person name="Li F."/>
            <person name="Fanning S."/>
        </authorList>
    </citation>
    <scope>NUCLEOTIDE SEQUENCE</scope>
    <source>
        <strain evidence="2">SYSU D8009</strain>
    </source>
</reference>
<feature type="domain" description="SnoaL-like" evidence="1">
    <location>
        <begin position="31"/>
        <end position="118"/>
    </location>
</feature>
<dbReference type="AlphaFoldDB" id="A0A9X0R381"/>
<dbReference type="Proteomes" id="UP000600101">
    <property type="component" value="Unassembled WGS sequence"/>
</dbReference>
<accession>A0A9X0R381</accession>
<gene>
    <name evidence="2" type="ORF">H7965_26445</name>
</gene>
<sequence length="144" mass="15961">MSVEAQTQRGWSVDGWVGFWGNPSPEVALRRVPTVVTPDVTAVWPRISGRVQGHAEYAQRIVDLLTLVPDLRLELGEHAANGEFVFIRWIVRGTSPDGRRFEGIGTDRFRLRDGLVAESLIMSDLPIFAALAQAVERGRRPGDA</sequence>
<dbReference type="Gene3D" id="3.10.450.50">
    <property type="match status" value="1"/>
</dbReference>
<dbReference type="InterPro" id="IPR037401">
    <property type="entry name" value="SnoaL-like"/>
</dbReference>
<name>A0A9X0R381_9PROT</name>
<comment type="caution">
    <text evidence="2">The sequence shown here is derived from an EMBL/GenBank/DDBJ whole genome shotgun (WGS) entry which is preliminary data.</text>
</comment>